<dbReference type="CDD" id="cd06170">
    <property type="entry name" value="LuxR_C_like"/>
    <property type="match status" value="1"/>
</dbReference>
<gene>
    <name evidence="8" type="ORF">GMPD_25430</name>
    <name evidence="9" type="ORF">M1B72_15910</name>
</gene>
<dbReference type="InterPro" id="IPR000792">
    <property type="entry name" value="Tscrpt_reg_LuxR_C"/>
</dbReference>
<dbReference type="InterPro" id="IPR011006">
    <property type="entry name" value="CheY-like_superfamily"/>
</dbReference>
<evidence type="ECO:0000256" key="5">
    <source>
        <dbReference type="PROSITE-ProRule" id="PRU00169"/>
    </source>
</evidence>
<reference evidence="9" key="3">
    <citation type="submission" date="2022-04" db="EMBL/GenBank/DDBJ databases">
        <authorList>
            <person name="Liu G."/>
        </authorList>
    </citation>
    <scope>NUCLEOTIDE SEQUENCE</scope>
    <source>
        <strain evidence="9">RG22</strain>
    </source>
</reference>
<proteinExistence type="predicted"/>
<accession>A0A6V8MXR8</accession>
<dbReference type="SMART" id="SM00421">
    <property type="entry name" value="HTH_LUXR"/>
    <property type="match status" value="1"/>
</dbReference>
<dbReference type="PRINTS" id="PR00038">
    <property type="entry name" value="HTHLUXR"/>
</dbReference>
<keyword evidence="3 8" id="KW-0238">DNA-binding</keyword>
<dbReference type="Gene3D" id="3.40.50.2300">
    <property type="match status" value="1"/>
</dbReference>
<keyword evidence="1 5" id="KW-0597">Phosphoprotein</keyword>
<feature type="domain" description="Response regulatory" evidence="7">
    <location>
        <begin position="3"/>
        <end position="119"/>
    </location>
</feature>
<dbReference type="Pfam" id="PF00196">
    <property type="entry name" value="GerE"/>
    <property type="match status" value="1"/>
</dbReference>
<dbReference type="PANTHER" id="PTHR43214">
    <property type="entry name" value="TWO-COMPONENT RESPONSE REGULATOR"/>
    <property type="match status" value="1"/>
</dbReference>
<organism evidence="8 10">
    <name type="scientific">Geomonas paludis</name>
    <dbReference type="NCBI Taxonomy" id="2740185"/>
    <lineage>
        <taxon>Bacteria</taxon>
        <taxon>Pseudomonadati</taxon>
        <taxon>Thermodesulfobacteriota</taxon>
        <taxon>Desulfuromonadia</taxon>
        <taxon>Geobacterales</taxon>
        <taxon>Geobacteraceae</taxon>
        <taxon>Geomonas</taxon>
    </lineage>
</organism>
<evidence type="ECO:0000256" key="3">
    <source>
        <dbReference type="ARBA" id="ARBA00023125"/>
    </source>
</evidence>
<reference evidence="10" key="1">
    <citation type="submission" date="2020-06" db="EMBL/GenBank/DDBJ databases">
        <title>Draft genomic sequecing of Geomonas sp. Red736.</title>
        <authorList>
            <person name="Itoh H."/>
            <person name="Xu Z.X."/>
            <person name="Ushijima N."/>
            <person name="Masuda Y."/>
            <person name="Shiratori Y."/>
            <person name="Senoo K."/>
        </authorList>
    </citation>
    <scope>NUCLEOTIDE SEQUENCE [LARGE SCALE GENOMIC DNA]</scope>
    <source>
        <strain evidence="10">Red736</strain>
    </source>
</reference>
<dbReference type="SUPFAM" id="SSF52172">
    <property type="entry name" value="CheY-like"/>
    <property type="match status" value="1"/>
</dbReference>
<evidence type="ECO:0000256" key="2">
    <source>
        <dbReference type="ARBA" id="ARBA00023015"/>
    </source>
</evidence>
<dbReference type="InterPro" id="IPR001789">
    <property type="entry name" value="Sig_transdc_resp-reg_receiver"/>
</dbReference>
<evidence type="ECO:0000313" key="9">
    <source>
        <dbReference type="EMBL" id="UPU34922.1"/>
    </source>
</evidence>
<keyword evidence="11" id="KW-1185">Reference proteome</keyword>
<protein>
    <submittedName>
        <fullName evidence="8">DNA-binding response regulator</fullName>
    </submittedName>
    <submittedName>
        <fullName evidence="9">Response regulator transcription factor</fullName>
    </submittedName>
</protein>
<name>A0A6V8MXR8_9BACT</name>
<dbReference type="EMBL" id="CP096574">
    <property type="protein sequence ID" value="UPU34922.1"/>
    <property type="molecule type" value="Genomic_DNA"/>
</dbReference>
<reference evidence="8" key="2">
    <citation type="journal article" date="2021" name="Int. J. Syst. Evol. Microbiol.">
        <title>Geomonas silvestris sp. nov., Geomonas paludis sp. nov. and Geomonas limicola sp. nov., isolated from terrestrial environments, and emended description of the genus Geomonas.</title>
        <authorList>
            <person name="Itoh H."/>
            <person name="Xu Z."/>
            <person name="Masuda Y."/>
            <person name="Ushijima N."/>
            <person name="Hayakawa C."/>
            <person name="Shiratori Y."/>
            <person name="Senoo K."/>
        </authorList>
    </citation>
    <scope>NUCLEOTIDE SEQUENCE</scope>
    <source>
        <strain evidence="8">Red736</strain>
    </source>
</reference>
<evidence type="ECO:0000313" key="8">
    <source>
        <dbReference type="EMBL" id="GFO64624.1"/>
    </source>
</evidence>
<dbReference type="Proteomes" id="UP000831485">
    <property type="component" value="Chromosome"/>
</dbReference>
<dbReference type="PANTHER" id="PTHR43214:SF41">
    <property type="entry name" value="NITRATE_NITRITE RESPONSE REGULATOR PROTEIN NARP"/>
    <property type="match status" value="1"/>
</dbReference>
<dbReference type="InterPro" id="IPR016032">
    <property type="entry name" value="Sig_transdc_resp-reg_C-effctor"/>
</dbReference>
<dbReference type="GO" id="GO:0000160">
    <property type="term" value="P:phosphorelay signal transduction system"/>
    <property type="evidence" value="ECO:0007669"/>
    <property type="project" value="InterPro"/>
</dbReference>
<feature type="domain" description="HTH luxR-type" evidence="6">
    <location>
        <begin position="145"/>
        <end position="210"/>
    </location>
</feature>
<dbReference type="RefSeq" id="WP_183347886.1">
    <property type="nucleotide sequence ID" value="NZ_BLXY01000004.1"/>
</dbReference>
<evidence type="ECO:0000259" key="6">
    <source>
        <dbReference type="PROSITE" id="PS50043"/>
    </source>
</evidence>
<dbReference type="Proteomes" id="UP000568888">
    <property type="component" value="Unassembled WGS sequence"/>
</dbReference>
<feature type="modified residue" description="4-aspartylphosphate" evidence="5">
    <location>
        <position position="54"/>
    </location>
</feature>
<dbReference type="Pfam" id="PF00072">
    <property type="entry name" value="Response_reg"/>
    <property type="match status" value="1"/>
</dbReference>
<dbReference type="GO" id="GO:0006355">
    <property type="term" value="P:regulation of DNA-templated transcription"/>
    <property type="evidence" value="ECO:0007669"/>
    <property type="project" value="InterPro"/>
</dbReference>
<dbReference type="GO" id="GO:0003677">
    <property type="term" value="F:DNA binding"/>
    <property type="evidence" value="ECO:0007669"/>
    <property type="project" value="UniProtKB-KW"/>
</dbReference>
<evidence type="ECO:0000256" key="4">
    <source>
        <dbReference type="ARBA" id="ARBA00023163"/>
    </source>
</evidence>
<dbReference type="AlphaFoldDB" id="A0A6V8MXR8"/>
<evidence type="ECO:0000256" key="1">
    <source>
        <dbReference type="ARBA" id="ARBA00022553"/>
    </source>
</evidence>
<evidence type="ECO:0000313" key="10">
    <source>
        <dbReference type="Proteomes" id="UP000568888"/>
    </source>
</evidence>
<keyword evidence="2" id="KW-0805">Transcription regulation</keyword>
<dbReference type="InterPro" id="IPR058245">
    <property type="entry name" value="NreC/VraR/RcsB-like_REC"/>
</dbReference>
<dbReference type="PROSITE" id="PS50043">
    <property type="entry name" value="HTH_LUXR_2"/>
    <property type="match status" value="1"/>
</dbReference>
<dbReference type="SMART" id="SM00448">
    <property type="entry name" value="REC"/>
    <property type="match status" value="1"/>
</dbReference>
<dbReference type="CDD" id="cd17535">
    <property type="entry name" value="REC_NarL-like"/>
    <property type="match status" value="1"/>
</dbReference>
<dbReference type="InterPro" id="IPR039420">
    <property type="entry name" value="WalR-like"/>
</dbReference>
<dbReference type="EMBL" id="BLXY01000004">
    <property type="protein sequence ID" value="GFO64624.1"/>
    <property type="molecule type" value="Genomic_DNA"/>
</dbReference>
<keyword evidence="4" id="KW-0804">Transcription</keyword>
<evidence type="ECO:0000259" key="7">
    <source>
        <dbReference type="PROSITE" id="PS50110"/>
    </source>
</evidence>
<sequence length="216" mass="23647">MTRVMIVDDHSIVREGIRILLEKFPDIMVVADADNGRAALDVAAKAAPGVVVMDTSMPGMNGIEATQRLSVECPSARVLILSMHKDKRFVAQAFRAGARGYLLKDCTSAELVHAVRSVAAGEIYVCSGIIGVVIDDYIKRIPDSLHQGEAALTPREREVLQLIAEGNNAKNIAFLLKINVKTVDTHRQQIMKKLKLHSVAELTKFAIREGFTSLDN</sequence>
<dbReference type="SUPFAM" id="SSF46894">
    <property type="entry name" value="C-terminal effector domain of the bipartite response regulators"/>
    <property type="match status" value="1"/>
</dbReference>
<evidence type="ECO:0000313" key="11">
    <source>
        <dbReference type="Proteomes" id="UP000831485"/>
    </source>
</evidence>
<dbReference type="PROSITE" id="PS50110">
    <property type="entry name" value="RESPONSE_REGULATORY"/>
    <property type="match status" value="1"/>
</dbReference>